<evidence type="ECO:0000256" key="2">
    <source>
        <dbReference type="ARBA" id="ARBA00022525"/>
    </source>
</evidence>
<evidence type="ECO:0000256" key="4">
    <source>
        <dbReference type="ARBA" id="ARBA00023157"/>
    </source>
</evidence>
<dbReference type="Ensembl" id="ENSHCOT00000015761.1">
    <property type="protein sequence ID" value="ENSHCOP00000009589.1"/>
    <property type="gene ID" value="ENSHCOG00000012060.1"/>
</dbReference>
<reference evidence="9" key="2">
    <citation type="submission" date="2025-09" db="UniProtKB">
        <authorList>
            <consortium name="Ensembl"/>
        </authorList>
    </citation>
    <scope>IDENTIFICATION</scope>
</reference>
<dbReference type="STRING" id="109280.ENSHCOP00000009589"/>
<dbReference type="SMART" id="SM00261">
    <property type="entry name" value="FU"/>
    <property type="match status" value="2"/>
</dbReference>
<evidence type="ECO:0000256" key="6">
    <source>
        <dbReference type="SAM" id="MobiDB-lite"/>
    </source>
</evidence>
<dbReference type="GO" id="GO:0060218">
    <property type="term" value="P:hematopoietic stem cell differentiation"/>
    <property type="evidence" value="ECO:0007669"/>
    <property type="project" value="Ensembl"/>
</dbReference>
<dbReference type="PANTHER" id="PTHR46987">
    <property type="entry name" value="NEUROHYPOPHYSIAL HORMONES, N-TERMINAL DOMAIN CONTAINING PROTEIN"/>
    <property type="match status" value="1"/>
</dbReference>
<dbReference type="Pfam" id="PF15913">
    <property type="entry name" value="Furin-like_2"/>
    <property type="match status" value="1"/>
</dbReference>
<dbReference type="GO" id="GO:0005829">
    <property type="term" value="C:cytosol"/>
    <property type="evidence" value="ECO:0007669"/>
    <property type="project" value="Ensembl"/>
</dbReference>
<feature type="domain" description="R-spondin Fu-CRD" evidence="8">
    <location>
        <begin position="43"/>
        <end position="143"/>
    </location>
</feature>
<comment type="subcellular location">
    <subcellularLocation>
        <location evidence="1">Secreted</location>
    </subcellularLocation>
</comment>
<dbReference type="Gene3D" id="2.10.220.10">
    <property type="entry name" value="Hormone Receptor, Insulin-like Growth Factor Receptor 1, Chain A, domain 2"/>
    <property type="match status" value="1"/>
</dbReference>
<protein>
    <submittedName>
        <fullName evidence="9">R-spondin 1</fullName>
    </submittedName>
</protein>
<dbReference type="GO" id="GO:0048010">
    <property type="term" value="P:vascular endothelial growth factor receptor signaling pathway"/>
    <property type="evidence" value="ECO:0007669"/>
    <property type="project" value="Ensembl"/>
</dbReference>
<keyword evidence="4" id="KW-1015">Disulfide bond</keyword>
<proteinExistence type="predicted"/>
<reference evidence="9" key="1">
    <citation type="submission" date="2025-08" db="UniProtKB">
        <authorList>
            <consortium name="Ensembl"/>
        </authorList>
    </citation>
    <scope>IDENTIFICATION</scope>
</reference>
<evidence type="ECO:0000256" key="3">
    <source>
        <dbReference type="ARBA" id="ARBA00022729"/>
    </source>
</evidence>
<keyword evidence="5" id="KW-0325">Glycoprotein</keyword>
<dbReference type="InterPro" id="IPR006212">
    <property type="entry name" value="Furin_repeat"/>
</dbReference>
<dbReference type="InterPro" id="IPR043601">
    <property type="entry name" value="Rspo_Fu-CRD_dom"/>
</dbReference>
<dbReference type="InterPro" id="IPR009030">
    <property type="entry name" value="Growth_fac_rcpt_cys_sf"/>
</dbReference>
<sequence length="277" mass="29592">MWLGLLALVFLSSAADADVAKASAKTRRQRRASGEGSWPSCPKGCERCSEYNGCVRCKAKLFMFLARSDLSQVGVCLASCPAGYFGVRIHGGNNRCSQCDLDCDVCFDRKFCMKCKEGLYLDNGKCSASCPPGLHPANDTMECVGEPSACQLSEWSQWGACVKTTSKPCGLKKAARSRVRRPLRVWDAPSQTCAPQTQRRKCAAPKTPCKRARGPQGQIHRLPNIFFVSSEKKTEGGRPLNEAGGQGGSGGGGGGGRKRKGQSRTTVAPNVSTSSAT</sequence>
<evidence type="ECO:0000256" key="5">
    <source>
        <dbReference type="ARBA" id="ARBA00023180"/>
    </source>
</evidence>
<dbReference type="GO" id="GO:0005576">
    <property type="term" value="C:extracellular region"/>
    <property type="evidence" value="ECO:0007669"/>
    <property type="project" value="UniProtKB-SubCell"/>
</dbReference>
<dbReference type="SUPFAM" id="SSF57184">
    <property type="entry name" value="Growth factor receptor domain"/>
    <property type="match status" value="1"/>
</dbReference>
<feature type="signal peptide" evidence="7">
    <location>
        <begin position="1"/>
        <end position="17"/>
    </location>
</feature>
<feature type="chain" id="PRO_5018661441" evidence="7">
    <location>
        <begin position="18"/>
        <end position="277"/>
    </location>
</feature>
<evidence type="ECO:0000313" key="9">
    <source>
        <dbReference type="Ensembl" id="ENSHCOP00000009589.1"/>
    </source>
</evidence>
<dbReference type="InterPro" id="IPR051514">
    <property type="entry name" value="R-spondin"/>
</dbReference>
<feature type="compositionally biased region" description="Gly residues" evidence="6">
    <location>
        <begin position="244"/>
        <end position="255"/>
    </location>
</feature>
<feature type="region of interest" description="Disordered" evidence="6">
    <location>
        <begin position="229"/>
        <end position="277"/>
    </location>
</feature>
<accession>A0A3Q3DDW3</accession>
<dbReference type="GO" id="GO:0001525">
    <property type="term" value="P:angiogenesis"/>
    <property type="evidence" value="ECO:0007669"/>
    <property type="project" value="Ensembl"/>
</dbReference>
<evidence type="ECO:0000259" key="8">
    <source>
        <dbReference type="Pfam" id="PF15913"/>
    </source>
</evidence>
<keyword evidence="10" id="KW-1185">Reference proteome</keyword>
<keyword evidence="3 7" id="KW-0732">Signal</keyword>
<dbReference type="CDD" id="cd00064">
    <property type="entry name" value="FU"/>
    <property type="match status" value="1"/>
</dbReference>
<keyword evidence="2" id="KW-0964">Secreted</keyword>
<evidence type="ECO:0000256" key="7">
    <source>
        <dbReference type="SAM" id="SignalP"/>
    </source>
</evidence>
<dbReference type="GeneTree" id="ENSGT00940000158871"/>
<dbReference type="Proteomes" id="UP000264820">
    <property type="component" value="Unplaced"/>
</dbReference>
<evidence type="ECO:0000313" key="10">
    <source>
        <dbReference type="Proteomes" id="UP000264820"/>
    </source>
</evidence>
<organism evidence="9 10">
    <name type="scientific">Hippocampus comes</name>
    <name type="common">Tiger tail seahorse</name>
    <dbReference type="NCBI Taxonomy" id="109280"/>
    <lineage>
        <taxon>Eukaryota</taxon>
        <taxon>Metazoa</taxon>
        <taxon>Chordata</taxon>
        <taxon>Craniata</taxon>
        <taxon>Vertebrata</taxon>
        <taxon>Euteleostomi</taxon>
        <taxon>Actinopterygii</taxon>
        <taxon>Neopterygii</taxon>
        <taxon>Teleostei</taxon>
        <taxon>Neoteleostei</taxon>
        <taxon>Acanthomorphata</taxon>
        <taxon>Syngnathiaria</taxon>
        <taxon>Syngnathiformes</taxon>
        <taxon>Syngnathoidei</taxon>
        <taxon>Syngnathidae</taxon>
        <taxon>Hippocampus</taxon>
    </lineage>
</organism>
<dbReference type="GO" id="GO:0005794">
    <property type="term" value="C:Golgi apparatus"/>
    <property type="evidence" value="ECO:0007669"/>
    <property type="project" value="Ensembl"/>
</dbReference>
<feature type="compositionally biased region" description="Polar residues" evidence="6">
    <location>
        <begin position="264"/>
        <end position="277"/>
    </location>
</feature>
<dbReference type="PANTHER" id="PTHR46987:SF5">
    <property type="entry name" value="R-SPONDIN-1"/>
    <property type="match status" value="1"/>
</dbReference>
<dbReference type="AlphaFoldDB" id="A0A3Q3DDW3"/>
<name>A0A3Q3DDW3_HIPCM</name>
<evidence type="ECO:0000256" key="1">
    <source>
        <dbReference type="ARBA" id="ARBA00004613"/>
    </source>
</evidence>